<evidence type="ECO:0008006" key="3">
    <source>
        <dbReference type="Google" id="ProtNLM"/>
    </source>
</evidence>
<evidence type="ECO:0000313" key="2">
    <source>
        <dbReference type="EMBL" id="CAB4127227.1"/>
    </source>
</evidence>
<proteinExistence type="predicted"/>
<dbReference type="EMBL" id="LR796209">
    <property type="protein sequence ID" value="CAB4127227.1"/>
    <property type="molecule type" value="Genomic_DNA"/>
</dbReference>
<reference evidence="2" key="1">
    <citation type="submission" date="2020-04" db="EMBL/GenBank/DDBJ databases">
        <authorList>
            <person name="Chiriac C."/>
            <person name="Salcher M."/>
            <person name="Ghai R."/>
            <person name="Kavagutti S V."/>
        </authorList>
    </citation>
    <scope>NUCLEOTIDE SEQUENCE</scope>
</reference>
<accession>A0A6J5L1V5</accession>
<gene>
    <name evidence="2" type="ORF">UFOVP75_91</name>
</gene>
<name>A0A6J5L1V5_9CAUD</name>
<protein>
    <recommendedName>
        <fullName evidence="3">PI3K/PI4K catalytic domain-containing protein</fullName>
    </recommendedName>
</protein>
<organism evidence="2">
    <name type="scientific">uncultured Caudovirales phage</name>
    <dbReference type="NCBI Taxonomy" id="2100421"/>
    <lineage>
        <taxon>Viruses</taxon>
        <taxon>Duplodnaviria</taxon>
        <taxon>Heunggongvirae</taxon>
        <taxon>Uroviricota</taxon>
        <taxon>Caudoviricetes</taxon>
        <taxon>Peduoviridae</taxon>
        <taxon>Maltschvirus</taxon>
        <taxon>Maltschvirus maltsch</taxon>
    </lineage>
</organism>
<evidence type="ECO:0000256" key="1">
    <source>
        <dbReference type="SAM" id="MobiDB-lite"/>
    </source>
</evidence>
<sequence>MIIDGALGSEAVDSSGEVLDVKGADISDCDAGTMLLNWEHEPGEKGASTIVGKVIFAKKIYELADCDDERQKMYWKKLQVPYIYGVCRLFDTAGHVEAQNIAAIIRDCAAHEELVVCRFSVEGSTLEKDGNKIVRSVVRRVAVTVKPCNRTALSGVLTDESAPSGFKKDHAKVSKDILNFEPAEKSEHPLYSKIGGHTTVESNPMKDELTKAEVLKCMKSKLLAKYKDKMEKAAPSTLVGQAALSKEAVVRKMEVFSILLRKAASELTNGVVNSPAIVDAERDSHPSFPMAEHHKALVHGVNMDKVVPPPEHAKTYDEEHKRRDQAGRTVKEKPYRPKFRLNGLGEKVVTKRADPSHALNEPRREVIYHNIAHSVFGLGHYLPHTALIRHPTTGEEVSVQAMSGKSPEHLILQNENTNENKKDAKYPHGHPIMRQAKALVRLADSGDLDKMAIMNTVLGNHDRHKGNYVFGGNAPFFKLIDHGLIFSGGNHAVPDYLRRVDSSRKLIDNDPTRHYDVVNEPFHPKAVEWVKGLSAEHLQNELNRHQVPLEMSQKAVARLQQIQATLHQNPLATRQNSVFHLYGQ</sequence>
<feature type="region of interest" description="Disordered" evidence="1">
    <location>
        <begin position="311"/>
        <end position="333"/>
    </location>
</feature>